<dbReference type="Proteomes" id="UP000026915">
    <property type="component" value="Chromosome 9"/>
</dbReference>
<proteinExistence type="predicted"/>
<sequence>MVIRSSRINLESNQNFHYLGQENKGEKKNKNLGGEIQGKIGEISRKQVTKGGEQITLAKVQRLCLKTKVRSISTPRTWWGFPWTTYERGTVTQLYNYLRWEMLDEVSLEVRFECTSRSGHHVRVRLSQRQGTTVCQM</sequence>
<dbReference type="AlphaFoldDB" id="A0A061GVF5"/>
<accession>A0A061GVF5</accession>
<keyword evidence="2" id="KW-1185">Reference proteome</keyword>
<protein>
    <submittedName>
        <fullName evidence="1">Uncharacterized protein</fullName>
    </submittedName>
</protein>
<dbReference type="InParanoid" id="A0A061GVF5"/>
<dbReference type="Gramene" id="EOY33481">
    <property type="protein sequence ID" value="EOY33481"/>
    <property type="gene ID" value="TCM_041452"/>
</dbReference>
<gene>
    <name evidence="1" type="ORF">TCM_041452</name>
</gene>
<organism evidence="1 2">
    <name type="scientific">Theobroma cacao</name>
    <name type="common">Cacao</name>
    <name type="synonym">Cocoa</name>
    <dbReference type="NCBI Taxonomy" id="3641"/>
    <lineage>
        <taxon>Eukaryota</taxon>
        <taxon>Viridiplantae</taxon>
        <taxon>Streptophyta</taxon>
        <taxon>Embryophyta</taxon>
        <taxon>Tracheophyta</taxon>
        <taxon>Spermatophyta</taxon>
        <taxon>Magnoliopsida</taxon>
        <taxon>eudicotyledons</taxon>
        <taxon>Gunneridae</taxon>
        <taxon>Pentapetalae</taxon>
        <taxon>rosids</taxon>
        <taxon>malvids</taxon>
        <taxon>Malvales</taxon>
        <taxon>Malvaceae</taxon>
        <taxon>Byttnerioideae</taxon>
        <taxon>Theobroma</taxon>
    </lineage>
</organism>
<dbReference type="HOGENOM" id="CLU_1868861_0_0_1"/>
<name>A0A061GVF5_THECC</name>
<evidence type="ECO:0000313" key="2">
    <source>
        <dbReference type="Proteomes" id="UP000026915"/>
    </source>
</evidence>
<evidence type="ECO:0000313" key="1">
    <source>
        <dbReference type="EMBL" id="EOY33481.1"/>
    </source>
</evidence>
<reference evidence="1 2" key="1">
    <citation type="journal article" date="2013" name="Genome Biol.">
        <title>The genome sequence of the most widely cultivated cacao type and its use to identify candidate genes regulating pod color.</title>
        <authorList>
            <person name="Motamayor J.C."/>
            <person name="Mockaitis K."/>
            <person name="Schmutz J."/>
            <person name="Haiminen N."/>
            <person name="Iii D.L."/>
            <person name="Cornejo O."/>
            <person name="Findley S.D."/>
            <person name="Zheng P."/>
            <person name="Utro F."/>
            <person name="Royaert S."/>
            <person name="Saski C."/>
            <person name="Jenkins J."/>
            <person name="Podicheti R."/>
            <person name="Zhao M."/>
            <person name="Scheffler B.E."/>
            <person name="Stack J.C."/>
            <person name="Feltus F.A."/>
            <person name="Mustiga G.M."/>
            <person name="Amores F."/>
            <person name="Phillips W."/>
            <person name="Marelli J.P."/>
            <person name="May G.D."/>
            <person name="Shapiro H."/>
            <person name="Ma J."/>
            <person name="Bustamante C.D."/>
            <person name="Schnell R.J."/>
            <person name="Main D."/>
            <person name="Gilbert D."/>
            <person name="Parida L."/>
            <person name="Kuhn D.N."/>
        </authorList>
    </citation>
    <scope>NUCLEOTIDE SEQUENCE [LARGE SCALE GENOMIC DNA]</scope>
    <source>
        <strain evidence="2">cv. Matina 1-6</strain>
    </source>
</reference>
<dbReference type="EMBL" id="CM001887">
    <property type="protein sequence ID" value="EOY33481.1"/>
    <property type="molecule type" value="Genomic_DNA"/>
</dbReference>